<dbReference type="InterPro" id="IPR034164">
    <property type="entry name" value="Pepsin-like_dom"/>
</dbReference>
<dbReference type="FunFam" id="2.40.70.10:FF:000008">
    <property type="entry name" value="Cathepsin D"/>
    <property type="match status" value="1"/>
</dbReference>
<dbReference type="Proteomes" id="UP000030653">
    <property type="component" value="Unassembled WGS sequence"/>
</dbReference>
<feature type="region of interest" description="Disordered" evidence="3">
    <location>
        <begin position="1"/>
        <end position="20"/>
    </location>
</feature>
<dbReference type="GO" id="GO:0004190">
    <property type="term" value="F:aspartic-type endopeptidase activity"/>
    <property type="evidence" value="ECO:0007669"/>
    <property type="project" value="InterPro"/>
</dbReference>
<comment type="similarity">
    <text evidence="1">Belongs to the peptidase A1 family.</text>
</comment>
<keyword evidence="5" id="KW-0645">Protease</keyword>
<evidence type="ECO:0000256" key="3">
    <source>
        <dbReference type="SAM" id="MobiDB-lite"/>
    </source>
</evidence>
<sequence length="371" mass="39201">MTPMVDDSQGGIESQLPLYPSSSGVVEHQTMELTDYSRDVLYSGPVAAGNPPQSLSLIPDTGSADLWFLSGCTACHSKQFFSAASITYGQTMSEFYVSYGDGYVSGVLAQDTVSVAALAIEHQYFGAVDQIASSFSSYPSSGVLGLGFGAISQTKTNTFFENLVRAQKVPSPLFSIALAPSTSGGHSELCLGCINEDKFTGDIAWLPLQSKTWWTLGMTGLAVNTVGVVPVGLVAAIDSGTSQIYVPMSAATAFYNQIPGSKSAPQYGEGFWTFPCNSRLNLTISFDAVPFDIDLSDFNLGKTTQSSTDCVGGVFGFPEELPSNFAVIGAGFLKSWYAIFDYSQNGRIGFAKSTARDIQGAPIPAGPGQFS</sequence>
<dbReference type="STRING" id="1858805.M5GD64"/>
<dbReference type="PRINTS" id="PR00792">
    <property type="entry name" value="PEPSIN"/>
</dbReference>
<dbReference type="PANTHER" id="PTHR47966:SF51">
    <property type="entry name" value="BETA-SITE APP-CLEAVING ENZYME, ISOFORM A-RELATED"/>
    <property type="match status" value="1"/>
</dbReference>
<evidence type="ECO:0000259" key="4">
    <source>
        <dbReference type="PROSITE" id="PS51767"/>
    </source>
</evidence>
<dbReference type="OMA" id="SEICFGC"/>
<proteinExistence type="inferred from homology"/>
<evidence type="ECO:0000256" key="2">
    <source>
        <dbReference type="PIRSR" id="PIRSR601461-1"/>
    </source>
</evidence>
<evidence type="ECO:0000313" key="5">
    <source>
        <dbReference type="EMBL" id="EJU04292.1"/>
    </source>
</evidence>
<dbReference type="InterPro" id="IPR001461">
    <property type="entry name" value="Aspartic_peptidase_A1"/>
</dbReference>
<keyword evidence="5" id="KW-0378">Hydrolase</keyword>
<dbReference type="InterPro" id="IPR021109">
    <property type="entry name" value="Peptidase_aspartic_dom_sf"/>
</dbReference>
<dbReference type="PANTHER" id="PTHR47966">
    <property type="entry name" value="BETA-SITE APP-CLEAVING ENZYME, ISOFORM A-RELATED"/>
    <property type="match status" value="1"/>
</dbReference>
<keyword evidence="6" id="KW-1185">Reference proteome</keyword>
<dbReference type="HOGENOM" id="CLU_013253_1_4_1"/>
<dbReference type="EMBL" id="JH795858">
    <property type="protein sequence ID" value="EJU04292.1"/>
    <property type="molecule type" value="Genomic_DNA"/>
</dbReference>
<dbReference type="OrthoDB" id="2747330at2759"/>
<accession>M5GD64</accession>
<name>M5GD64_DACPD</name>
<dbReference type="Gene3D" id="2.40.70.10">
    <property type="entry name" value="Acid Proteases"/>
    <property type="match status" value="2"/>
</dbReference>
<protein>
    <submittedName>
        <fullName evidence="5">Acid protease</fullName>
    </submittedName>
</protein>
<reference evidence="5 6" key="1">
    <citation type="journal article" date="2012" name="Science">
        <title>The Paleozoic origin of enzymatic lignin decomposition reconstructed from 31 fungal genomes.</title>
        <authorList>
            <person name="Floudas D."/>
            <person name="Binder M."/>
            <person name="Riley R."/>
            <person name="Barry K."/>
            <person name="Blanchette R.A."/>
            <person name="Henrissat B."/>
            <person name="Martinez A.T."/>
            <person name="Otillar R."/>
            <person name="Spatafora J.W."/>
            <person name="Yadav J.S."/>
            <person name="Aerts A."/>
            <person name="Benoit I."/>
            <person name="Boyd A."/>
            <person name="Carlson A."/>
            <person name="Copeland A."/>
            <person name="Coutinho P.M."/>
            <person name="de Vries R.P."/>
            <person name="Ferreira P."/>
            <person name="Findley K."/>
            <person name="Foster B."/>
            <person name="Gaskell J."/>
            <person name="Glotzer D."/>
            <person name="Gorecki P."/>
            <person name="Heitman J."/>
            <person name="Hesse C."/>
            <person name="Hori C."/>
            <person name="Igarashi K."/>
            <person name="Jurgens J.A."/>
            <person name="Kallen N."/>
            <person name="Kersten P."/>
            <person name="Kohler A."/>
            <person name="Kuees U."/>
            <person name="Kumar T.K.A."/>
            <person name="Kuo A."/>
            <person name="LaButti K."/>
            <person name="Larrondo L.F."/>
            <person name="Lindquist E."/>
            <person name="Ling A."/>
            <person name="Lombard V."/>
            <person name="Lucas S."/>
            <person name="Lundell T."/>
            <person name="Martin R."/>
            <person name="McLaughlin D.J."/>
            <person name="Morgenstern I."/>
            <person name="Morin E."/>
            <person name="Murat C."/>
            <person name="Nagy L.G."/>
            <person name="Nolan M."/>
            <person name="Ohm R.A."/>
            <person name="Patyshakuliyeva A."/>
            <person name="Rokas A."/>
            <person name="Ruiz-Duenas F.J."/>
            <person name="Sabat G."/>
            <person name="Salamov A."/>
            <person name="Samejima M."/>
            <person name="Schmutz J."/>
            <person name="Slot J.C."/>
            <person name="St John F."/>
            <person name="Stenlid J."/>
            <person name="Sun H."/>
            <person name="Sun S."/>
            <person name="Syed K."/>
            <person name="Tsang A."/>
            <person name="Wiebenga A."/>
            <person name="Young D."/>
            <person name="Pisabarro A."/>
            <person name="Eastwood D.C."/>
            <person name="Martin F."/>
            <person name="Cullen D."/>
            <person name="Grigoriev I.V."/>
            <person name="Hibbett D.S."/>
        </authorList>
    </citation>
    <scope>NUCLEOTIDE SEQUENCE [LARGE SCALE GENOMIC DNA]</scope>
    <source>
        <strain evidence="5 6">DJM-731 SS1</strain>
    </source>
</reference>
<gene>
    <name evidence="5" type="ORF">DACRYDRAFT_76676</name>
</gene>
<dbReference type="GeneID" id="63691281"/>
<evidence type="ECO:0000256" key="1">
    <source>
        <dbReference type="ARBA" id="ARBA00007447"/>
    </source>
</evidence>
<dbReference type="SUPFAM" id="SSF50630">
    <property type="entry name" value="Acid proteases"/>
    <property type="match status" value="1"/>
</dbReference>
<organism evidence="5 6">
    <name type="scientific">Dacryopinax primogenitus (strain DJM 731)</name>
    <name type="common">Brown rot fungus</name>
    <dbReference type="NCBI Taxonomy" id="1858805"/>
    <lineage>
        <taxon>Eukaryota</taxon>
        <taxon>Fungi</taxon>
        <taxon>Dikarya</taxon>
        <taxon>Basidiomycota</taxon>
        <taxon>Agaricomycotina</taxon>
        <taxon>Dacrymycetes</taxon>
        <taxon>Dacrymycetales</taxon>
        <taxon>Dacrymycetaceae</taxon>
        <taxon>Dacryopinax</taxon>
    </lineage>
</organism>
<dbReference type="CDD" id="cd05471">
    <property type="entry name" value="pepsin_like"/>
    <property type="match status" value="1"/>
</dbReference>
<dbReference type="Pfam" id="PF00026">
    <property type="entry name" value="Asp"/>
    <property type="match status" value="1"/>
</dbReference>
<dbReference type="RefSeq" id="XP_040631186.1">
    <property type="nucleotide sequence ID" value="XM_040776219.1"/>
</dbReference>
<feature type="domain" description="Peptidase A1" evidence="4">
    <location>
        <begin position="42"/>
        <end position="351"/>
    </location>
</feature>
<dbReference type="GO" id="GO:0006508">
    <property type="term" value="P:proteolysis"/>
    <property type="evidence" value="ECO:0007669"/>
    <property type="project" value="UniProtKB-KW"/>
</dbReference>
<feature type="active site" evidence="2">
    <location>
        <position position="60"/>
    </location>
</feature>
<dbReference type="PROSITE" id="PS51767">
    <property type="entry name" value="PEPTIDASE_A1"/>
    <property type="match status" value="1"/>
</dbReference>
<evidence type="ECO:0000313" key="6">
    <source>
        <dbReference type="Proteomes" id="UP000030653"/>
    </source>
</evidence>
<feature type="active site" evidence="2">
    <location>
        <position position="238"/>
    </location>
</feature>
<dbReference type="InterPro" id="IPR033121">
    <property type="entry name" value="PEPTIDASE_A1"/>
</dbReference>
<dbReference type="AlphaFoldDB" id="M5GD64"/>